<keyword evidence="1 3" id="KW-0808">Transferase</keyword>
<dbReference type="Gene3D" id="3.40.50.2000">
    <property type="entry name" value="Glycogen Phosphorylase B"/>
    <property type="match status" value="2"/>
</dbReference>
<dbReference type="AlphaFoldDB" id="A0A395LXT8"/>
<reference evidence="3 4" key="1">
    <citation type="journal article" date="2011" name="ISME J.">
        <title>Community ecology of hot spring cyanobacterial mats: predominant populations and their functional potential.</title>
        <authorList>
            <person name="Klatt C.G."/>
            <person name="Wood J.M."/>
            <person name="Rusch D.B."/>
            <person name="Bateson M.M."/>
            <person name="Hamamura N."/>
            <person name="Heidelberg J.F."/>
            <person name="Grossman A.R."/>
            <person name="Bhaya D."/>
            <person name="Cohan F.M."/>
            <person name="Kuhl M."/>
            <person name="Bryant D.A."/>
            <person name="Ward D.M."/>
        </authorList>
    </citation>
    <scope>NUCLEOTIDE SEQUENCE [LARGE SCALE GENOMIC DNA]</scope>
    <source>
        <strain evidence="3">OS</strain>
    </source>
</reference>
<protein>
    <submittedName>
        <fullName evidence="3">Glycosyltransferase</fullName>
    </submittedName>
</protein>
<dbReference type="PANTHER" id="PTHR46401">
    <property type="entry name" value="GLYCOSYLTRANSFERASE WBBK-RELATED"/>
    <property type="match status" value="1"/>
</dbReference>
<dbReference type="Pfam" id="PF13439">
    <property type="entry name" value="Glyco_transf_4"/>
    <property type="match status" value="1"/>
</dbReference>
<dbReference type="GO" id="GO:0016757">
    <property type="term" value="F:glycosyltransferase activity"/>
    <property type="evidence" value="ECO:0007669"/>
    <property type="project" value="TreeGrafter"/>
</dbReference>
<proteinExistence type="predicted"/>
<comment type="caution">
    <text evidence="3">The sequence shown here is derived from an EMBL/GenBank/DDBJ whole genome shotgun (WGS) entry which is preliminary data.</text>
</comment>
<sequence length="448" mass="51546">MTHMYHEVALSASATANAPLRKVLMLAYYFPPMGLSGVQRTAKFVKYLPEFGWKPIVLTINPTAYFAYDESLLAELSHPAIEIVRTDTKDVTKLAASAAKRRQFKMPAEPTRKLLSAISQFFFIPDNKIGWKKYAIEQASAIIEREKDIEVIYSTAPPFSSHLIALDLRAKYHLPIVLDFRDPWVENPSHFYWTLFHRRRHEALEERALTYADRIITANRALKELFLKKYFGRVQHKDISIIWHGYDAEDFQLAKPEPRSQQKLRFVYCGRFFLSSPEPFFKGLKIALAKAPALRKHIELYFVGIFPKQYERMAEKYGLKELMVVRGYLPHRNAVAELLNADVLWAALDATKGTETITHGKLFEYAAARKTLFGIVPDGAARQFILEANGLVAHPKKPREIAQKILELYALWQKHELPVPSNAFVARFERRQLAAQLAKEFGQLIRID</sequence>
<dbReference type="Proteomes" id="UP000266389">
    <property type="component" value="Unassembled WGS sequence"/>
</dbReference>
<dbReference type="InterPro" id="IPR028098">
    <property type="entry name" value="Glyco_trans_4-like_N"/>
</dbReference>
<dbReference type="PANTHER" id="PTHR46401:SF2">
    <property type="entry name" value="GLYCOSYLTRANSFERASE WBBK-RELATED"/>
    <property type="match status" value="1"/>
</dbReference>
<dbReference type="Pfam" id="PF13692">
    <property type="entry name" value="Glyco_trans_1_4"/>
    <property type="match status" value="1"/>
</dbReference>
<evidence type="ECO:0000256" key="1">
    <source>
        <dbReference type="ARBA" id="ARBA00022679"/>
    </source>
</evidence>
<evidence type="ECO:0000259" key="2">
    <source>
        <dbReference type="Pfam" id="PF13439"/>
    </source>
</evidence>
<dbReference type="EMBL" id="PHFL01000066">
    <property type="protein sequence ID" value="RFM23377.1"/>
    <property type="molecule type" value="Genomic_DNA"/>
</dbReference>
<evidence type="ECO:0000313" key="4">
    <source>
        <dbReference type="Proteomes" id="UP000266389"/>
    </source>
</evidence>
<feature type="domain" description="Glycosyltransferase subfamily 4-like N-terminal" evidence="2">
    <location>
        <begin position="115"/>
        <end position="249"/>
    </location>
</feature>
<dbReference type="SUPFAM" id="SSF53756">
    <property type="entry name" value="UDP-Glycosyltransferase/glycogen phosphorylase"/>
    <property type="match status" value="1"/>
</dbReference>
<accession>A0A395LXT8</accession>
<organism evidence="3 4">
    <name type="scientific">Candidatus Thermochlorobacter aerophilus</name>
    <dbReference type="NCBI Taxonomy" id="1868324"/>
    <lineage>
        <taxon>Bacteria</taxon>
        <taxon>Pseudomonadati</taxon>
        <taxon>Chlorobiota</taxon>
        <taxon>Chlorobiia</taxon>
        <taxon>Chlorobiales</taxon>
        <taxon>Candidatus Thermochlorobacteriaceae</taxon>
        <taxon>Candidatus Thermochlorobacter</taxon>
    </lineage>
</organism>
<evidence type="ECO:0000313" key="3">
    <source>
        <dbReference type="EMBL" id="RFM23377.1"/>
    </source>
</evidence>
<name>A0A395LXT8_9BACT</name>
<gene>
    <name evidence="3" type="ORF">D0433_11285</name>
</gene>
<dbReference type="GO" id="GO:0009103">
    <property type="term" value="P:lipopolysaccharide biosynthetic process"/>
    <property type="evidence" value="ECO:0007669"/>
    <property type="project" value="TreeGrafter"/>
</dbReference>